<dbReference type="Gene3D" id="2.60.40.10">
    <property type="entry name" value="Immunoglobulins"/>
    <property type="match status" value="1"/>
</dbReference>
<dbReference type="InterPro" id="IPR036179">
    <property type="entry name" value="Ig-like_dom_sf"/>
</dbReference>
<reference evidence="2" key="3">
    <citation type="submission" date="2025-09" db="UniProtKB">
        <authorList>
            <consortium name="Ensembl"/>
        </authorList>
    </citation>
    <scope>IDENTIFICATION</scope>
</reference>
<organism evidence="2 3">
    <name type="scientific">Oreochromis niloticus</name>
    <name type="common">Nile tilapia</name>
    <name type="synonym">Tilapia nilotica</name>
    <dbReference type="NCBI Taxonomy" id="8128"/>
    <lineage>
        <taxon>Eukaryota</taxon>
        <taxon>Metazoa</taxon>
        <taxon>Chordata</taxon>
        <taxon>Craniata</taxon>
        <taxon>Vertebrata</taxon>
        <taxon>Euteleostomi</taxon>
        <taxon>Actinopterygii</taxon>
        <taxon>Neopterygii</taxon>
        <taxon>Teleostei</taxon>
        <taxon>Neoteleostei</taxon>
        <taxon>Acanthomorphata</taxon>
        <taxon>Ovalentaria</taxon>
        <taxon>Cichlomorphae</taxon>
        <taxon>Cichliformes</taxon>
        <taxon>Cichlidae</taxon>
        <taxon>African cichlids</taxon>
        <taxon>Pseudocrenilabrinae</taxon>
        <taxon>Oreochromini</taxon>
        <taxon>Oreochromis</taxon>
    </lineage>
</organism>
<dbReference type="InParanoid" id="A0A669CZF7"/>
<dbReference type="Proteomes" id="UP000005207">
    <property type="component" value="Linkage group LG6"/>
</dbReference>
<protein>
    <recommendedName>
        <fullName evidence="1">Immunoglobulin V-set domain-containing protein</fullName>
    </recommendedName>
</protein>
<dbReference type="SUPFAM" id="SSF48726">
    <property type="entry name" value="Immunoglobulin"/>
    <property type="match status" value="1"/>
</dbReference>
<keyword evidence="3" id="KW-1185">Reference proteome</keyword>
<dbReference type="InterPro" id="IPR013783">
    <property type="entry name" value="Ig-like_fold"/>
</dbReference>
<proteinExistence type="predicted"/>
<evidence type="ECO:0000313" key="2">
    <source>
        <dbReference type="Ensembl" id="ENSONIP00000053531.1"/>
    </source>
</evidence>
<dbReference type="FunCoup" id="A0A669CZF7">
    <property type="interactions" value="991"/>
</dbReference>
<dbReference type="Pfam" id="PF07686">
    <property type="entry name" value="V-set"/>
    <property type="match status" value="1"/>
</dbReference>
<dbReference type="GeneTree" id="ENSGT00940000177734"/>
<feature type="domain" description="Immunoglobulin V-set" evidence="1">
    <location>
        <begin position="7"/>
        <end position="97"/>
    </location>
</feature>
<reference evidence="2" key="2">
    <citation type="submission" date="2025-08" db="UniProtKB">
        <authorList>
            <consortium name="Ensembl"/>
        </authorList>
    </citation>
    <scope>IDENTIFICATION</scope>
</reference>
<evidence type="ECO:0000259" key="1">
    <source>
        <dbReference type="Pfam" id="PF07686"/>
    </source>
</evidence>
<accession>A0A669CZF7</accession>
<dbReference type="Ensembl" id="ENSONIT00000081129.1">
    <property type="protein sequence ID" value="ENSONIP00000053531.1"/>
    <property type="gene ID" value="ENSONIG00000040034.1"/>
</dbReference>
<dbReference type="InterPro" id="IPR013106">
    <property type="entry name" value="Ig_V-set"/>
</dbReference>
<sequence length="202" mass="22129">HGQSDVKPVVGKVGGDVRMDIGATEVDRDAYIVWSYGPNKNVIISYDNGTCETKLSEKFQLDANGSLMIRSLTANDSGLYEGQIISKNGSSQKFNLTVVGEYSKQRITPCNSKSYQSVTVFRYSSHCNSAHNKSTGWSQSRLCCSSKLLLTVSGTEPDPNTPTAPQVRNHWIPCGLFGLAALLLCTVLVVKNREPITCQYEQ</sequence>
<dbReference type="PANTHER" id="PTHR21063:SF4">
    <property type="entry name" value="CD48 ANTIGEN-RELATED"/>
    <property type="match status" value="1"/>
</dbReference>
<evidence type="ECO:0000313" key="3">
    <source>
        <dbReference type="Proteomes" id="UP000005207"/>
    </source>
</evidence>
<dbReference type="AlphaFoldDB" id="A0A669CZF7"/>
<reference evidence="3" key="1">
    <citation type="submission" date="2012-01" db="EMBL/GenBank/DDBJ databases">
        <title>The Genome Sequence of Oreochromis niloticus (Nile Tilapia).</title>
        <authorList>
            <consortium name="Broad Institute Genome Assembly Team"/>
            <consortium name="Broad Institute Sequencing Platform"/>
            <person name="Di Palma F."/>
            <person name="Johnson J."/>
            <person name="Lander E.S."/>
            <person name="Lindblad-Toh K."/>
        </authorList>
    </citation>
    <scope>NUCLEOTIDE SEQUENCE [LARGE SCALE GENOMIC DNA]</scope>
</reference>
<dbReference type="PANTHER" id="PTHR21063">
    <property type="entry name" value="LFA-3"/>
    <property type="match status" value="1"/>
</dbReference>
<name>A0A669CZF7_ORENI</name>